<evidence type="ECO:0000313" key="2">
    <source>
        <dbReference type="EMBL" id="GBP23392.1"/>
    </source>
</evidence>
<feature type="region of interest" description="Disordered" evidence="1">
    <location>
        <begin position="54"/>
        <end position="73"/>
    </location>
</feature>
<feature type="compositionally biased region" description="Basic and acidic residues" evidence="1">
    <location>
        <begin position="62"/>
        <end position="73"/>
    </location>
</feature>
<reference evidence="2 3" key="1">
    <citation type="journal article" date="2019" name="Commun. Biol.">
        <title>The bagworm genome reveals a unique fibroin gene that provides high tensile strength.</title>
        <authorList>
            <person name="Kono N."/>
            <person name="Nakamura H."/>
            <person name="Ohtoshi R."/>
            <person name="Tomita M."/>
            <person name="Numata K."/>
            <person name="Arakawa K."/>
        </authorList>
    </citation>
    <scope>NUCLEOTIDE SEQUENCE [LARGE SCALE GENOMIC DNA]</scope>
</reference>
<protein>
    <submittedName>
        <fullName evidence="2">Uncharacterized protein</fullName>
    </submittedName>
</protein>
<organism evidence="2 3">
    <name type="scientific">Eumeta variegata</name>
    <name type="common">Bagworm moth</name>
    <name type="synonym">Eumeta japonica</name>
    <dbReference type="NCBI Taxonomy" id="151549"/>
    <lineage>
        <taxon>Eukaryota</taxon>
        <taxon>Metazoa</taxon>
        <taxon>Ecdysozoa</taxon>
        <taxon>Arthropoda</taxon>
        <taxon>Hexapoda</taxon>
        <taxon>Insecta</taxon>
        <taxon>Pterygota</taxon>
        <taxon>Neoptera</taxon>
        <taxon>Endopterygota</taxon>
        <taxon>Lepidoptera</taxon>
        <taxon>Glossata</taxon>
        <taxon>Ditrysia</taxon>
        <taxon>Tineoidea</taxon>
        <taxon>Psychidae</taxon>
        <taxon>Oiketicinae</taxon>
        <taxon>Eumeta</taxon>
    </lineage>
</organism>
<dbReference type="Proteomes" id="UP000299102">
    <property type="component" value="Unassembled WGS sequence"/>
</dbReference>
<name>A0A4C1UAI5_EUMVA</name>
<sequence>MVVLMEDEGAMYKFTYPRRLTAVARCCSPAIFFLHDRCHSSSVTIHAGGASVDSPEMLPATKKADADEREKKNPHTHYRLFSLVFRFIDRRRAHCRRRGLRNGLFGADNGRAV</sequence>
<evidence type="ECO:0000256" key="1">
    <source>
        <dbReference type="SAM" id="MobiDB-lite"/>
    </source>
</evidence>
<dbReference type="EMBL" id="BGZK01000150">
    <property type="protein sequence ID" value="GBP23392.1"/>
    <property type="molecule type" value="Genomic_DNA"/>
</dbReference>
<dbReference type="AlphaFoldDB" id="A0A4C1UAI5"/>
<keyword evidence="3" id="KW-1185">Reference proteome</keyword>
<gene>
    <name evidence="2" type="ORF">EVAR_22250_1</name>
</gene>
<proteinExistence type="predicted"/>
<comment type="caution">
    <text evidence="2">The sequence shown here is derived from an EMBL/GenBank/DDBJ whole genome shotgun (WGS) entry which is preliminary data.</text>
</comment>
<evidence type="ECO:0000313" key="3">
    <source>
        <dbReference type="Proteomes" id="UP000299102"/>
    </source>
</evidence>
<accession>A0A4C1UAI5</accession>